<feature type="domain" description="FAS1" evidence="16">
    <location>
        <begin position="482"/>
        <end position="617"/>
    </location>
</feature>
<feature type="domain" description="EGF-like" evidence="15">
    <location>
        <begin position="2079"/>
        <end position="2121"/>
    </location>
</feature>
<feature type="transmembrane region" description="Helical" evidence="14">
    <location>
        <begin position="2424"/>
        <end position="2450"/>
    </location>
</feature>
<dbReference type="InterPro" id="IPR036378">
    <property type="entry name" value="FAS1_dom_sf"/>
</dbReference>
<reference evidence="18" key="1">
    <citation type="journal article" date="2023" name="DNA Res.">
        <title>Chromosome-level genome assembly of Phrynocephalus forsythii using third-generation DNA sequencing and Hi-C analysis.</title>
        <authorList>
            <person name="Qi Y."/>
            <person name="Zhao W."/>
            <person name="Zhao Y."/>
            <person name="Niu C."/>
            <person name="Cao S."/>
            <person name="Zhang Y."/>
        </authorList>
    </citation>
    <scope>NUCLEOTIDE SEQUENCE</scope>
    <source>
        <tissue evidence="18">Muscle</tissue>
    </source>
</reference>
<feature type="disulfide bond" evidence="12">
    <location>
        <begin position="110"/>
        <end position="119"/>
    </location>
</feature>
<feature type="disulfide bond" evidence="12">
    <location>
        <begin position="1276"/>
        <end position="1285"/>
    </location>
</feature>
<keyword evidence="11" id="KW-0424">Laminin EGF-like domain</keyword>
<dbReference type="Proteomes" id="UP001142489">
    <property type="component" value="Unassembled WGS sequence"/>
</dbReference>
<feature type="disulfide bond" evidence="12">
    <location>
        <begin position="136"/>
        <end position="153"/>
    </location>
</feature>
<keyword evidence="4 12" id="KW-0245">EGF-like domain</keyword>
<feature type="disulfide bond" evidence="12">
    <location>
        <begin position="736"/>
        <end position="745"/>
    </location>
</feature>
<dbReference type="GO" id="GO:0005576">
    <property type="term" value="C:extracellular region"/>
    <property type="evidence" value="ECO:0007669"/>
    <property type="project" value="UniProtKB-SubCell"/>
</dbReference>
<evidence type="ECO:0000256" key="8">
    <source>
        <dbReference type="ARBA" id="ARBA00023157"/>
    </source>
</evidence>
<dbReference type="InterPro" id="IPR000538">
    <property type="entry name" value="Link_dom"/>
</dbReference>
<dbReference type="SMART" id="SM00445">
    <property type="entry name" value="LINK"/>
    <property type="match status" value="1"/>
</dbReference>
<feature type="domain" description="EGF-like" evidence="15">
    <location>
        <begin position="708"/>
        <end position="746"/>
    </location>
</feature>
<dbReference type="Gene3D" id="3.10.100.10">
    <property type="entry name" value="Mannose-Binding Protein A, subunit A"/>
    <property type="match status" value="1"/>
</dbReference>
<keyword evidence="8 12" id="KW-1015">Disulfide bond</keyword>
<feature type="domain" description="EGF-like" evidence="15">
    <location>
        <begin position="1914"/>
        <end position="1954"/>
    </location>
</feature>
<evidence type="ECO:0000256" key="1">
    <source>
        <dbReference type="ARBA" id="ARBA00004479"/>
    </source>
</evidence>
<feature type="domain" description="FAS1" evidence="16">
    <location>
        <begin position="1659"/>
        <end position="1799"/>
    </location>
</feature>
<feature type="disulfide bond" evidence="12">
    <location>
        <begin position="1355"/>
        <end position="1365"/>
    </location>
</feature>
<dbReference type="SUPFAM" id="SSF82153">
    <property type="entry name" value="FAS1 domain"/>
    <property type="match status" value="7"/>
</dbReference>
<feature type="disulfide bond" evidence="13">
    <location>
        <begin position="2177"/>
        <end position="2246"/>
    </location>
</feature>
<dbReference type="FunFam" id="2.30.180.10:FF:000014">
    <property type="entry name" value="Stabilin 1"/>
    <property type="match status" value="1"/>
</dbReference>
<dbReference type="EMBL" id="JAPFRF010000011">
    <property type="protein sequence ID" value="KAJ7316744.1"/>
    <property type="molecule type" value="Genomic_DNA"/>
</dbReference>
<dbReference type="InterPro" id="IPR000782">
    <property type="entry name" value="FAS1_domain"/>
</dbReference>
<dbReference type="InterPro" id="IPR024731">
    <property type="entry name" value="NELL2-like_EGF"/>
</dbReference>
<proteinExistence type="predicted"/>
<feature type="domain" description="EGF-like" evidence="15">
    <location>
        <begin position="206"/>
        <end position="245"/>
    </location>
</feature>
<dbReference type="FunFam" id="3.10.100.10:FF:000001">
    <property type="entry name" value="Hyaluronan proteoglycan link protein 1"/>
    <property type="match status" value="1"/>
</dbReference>
<dbReference type="PROSITE" id="PS50026">
    <property type="entry name" value="EGF_3"/>
    <property type="match status" value="17"/>
</dbReference>
<comment type="caution">
    <text evidence="12">Lacks conserved residue(s) required for the propagation of feature annotation.</text>
</comment>
<dbReference type="PROSITE" id="PS50213">
    <property type="entry name" value="FAS1"/>
    <property type="match status" value="5"/>
</dbReference>
<evidence type="ECO:0000256" key="14">
    <source>
        <dbReference type="SAM" id="Phobius"/>
    </source>
</evidence>
<dbReference type="Pfam" id="PF24887">
    <property type="entry name" value="EGF_STAB1-2"/>
    <property type="match status" value="2"/>
</dbReference>
<dbReference type="Gene3D" id="2.10.25.10">
    <property type="entry name" value="Laminin"/>
    <property type="match status" value="11"/>
</dbReference>
<dbReference type="SUPFAM" id="SSF56436">
    <property type="entry name" value="C-type lectin-like"/>
    <property type="match status" value="1"/>
</dbReference>
<feature type="domain" description="EGF-like" evidence="15">
    <location>
        <begin position="921"/>
        <end position="962"/>
    </location>
</feature>
<dbReference type="SMART" id="SM00179">
    <property type="entry name" value="EGF_CA"/>
    <property type="match status" value="6"/>
</dbReference>
<dbReference type="Pfam" id="PF00193">
    <property type="entry name" value="Xlink"/>
    <property type="match status" value="1"/>
</dbReference>
<keyword evidence="7 14" id="KW-0472">Membrane</keyword>
<dbReference type="PANTHER" id="PTHR24038">
    <property type="entry name" value="STABILIN"/>
    <property type="match status" value="1"/>
</dbReference>
<keyword evidence="5 14" id="KW-0812">Transmembrane</keyword>
<feature type="domain" description="Link" evidence="17">
    <location>
        <begin position="2155"/>
        <end position="2248"/>
    </location>
</feature>
<dbReference type="Gene3D" id="2.30.180.10">
    <property type="entry name" value="FAS1 domain"/>
    <property type="match status" value="6"/>
</dbReference>
<feature type="disulfide bond" evidence="12">
    <location>
        <begin position="155"/>
        <end position="164"/>
    </location>
</feature>
<dbReference type="Pfam" id="PF12947">
    <property type="entry name" value="EGF_3"/>
    <property type="match status" value="7"/>
</dbReference>
<evidence type="ECO:0000313" key="19">
    <source>
        <dbReference type="Proteomes" id="UP001142489"/>
    </source>
</evidence>
<dbReference type="PROSITE" id="PS01186">
    <property type="entry name" value="EGF_2"/>
    <property type="match status" value="12"/>
</dbReference>
<protein>
    <recommendedName>
        <fullName evidence="20">Stabilin 1</fullName>
    </recommendedName>
</protein>
<dbReference type="PROSITE" id="PS01241">
    <property type="entry name" value="LINK_1"/>
    <property type="match status" value="1"/>
</dbReference>
<dbReference type="FunFam" id="2.10.25.10:FF:000040">
    <property type="entry name" value="Stabilin 2"/>
    <property type="match status" value="4"/>
</dbReference>
<name>A0A9Q0XIR0_9SAUR</name>
<comment type="caution">
    <text evidence="18">The sequence shown here is derived from an EMBL/GenBank/DDBJ whole genome shotgun (WGS) entry which is preliminary data.</text>
</comment>
<dbReference type="PROSITE" id="PS00022">
    <property type="entry name" value="EGF_1"/>
    <property type="match status" value="7"/>
</dbReference>
<feature type="domain" description="EGF-like" evidence="15">
    <location>
        <begin position="1305"/>
        <end position="1347"/>
    </location>
</feature>
<evidence type="ECO:0000256" key="7">
    <source>
        <dbReference type="ARBA" id="ARBA00023136"/>
    </source>
</evidence>
<feature type="domain" description="FAS1" evidence="16">
    <location>
        <begin position="1516"/>
        <end position="1644"/>
    </location>
</feature>
<evidence type="ECO:0000256" key="10">
    <source>
        <dbReference type="ARBA" id="ARBA00023180"/>
    </source>
</evidence>
<evidence type="ECO:0000259" key="17">
    <source>
        <dbReference type="PROSITE" id="PS50963"/>
    </source>
</evidence>
<dbReference type="InterPro" id="IPR056806">
    <property type="entry name" value="EGF_STAB1-2"/>
</dbReference>
<feature type="disulfide bond" evidence="12">
    <location>
        <begin position="1337"/>
        <end position="1346"/>
    </location>
</feature>
<evidence type="ECO:0000259" key="15">
    <source>
        <dbReference type="PROSITE" id="PS50026"/>
    </source>
</evidence>
<feature type="domain" description="EGF-like" evidence="15">
    <location>
        <begin position="878"/>
        <end position="920"/>
    </location>
</feature>
<dbReference type="PANTHER" id="PTHR24038:SF8">
    <property type="entry name" value="STABILIN-1"/>
    <property type="match status" value="1"/>
</dbReference>
<keyword evidence="19" id="KW-1185">Reference proteome</keyword>
<dbReference type="OrthoDB" id="286301at2759"/>
<dbReference type="SMART" id="SM00180">
    <property type="entry name" value="EGF_Lam"/>
    <property type="match status" value="3"/>
</dbReference>
<dbReference type="FunFam" id="2.30.180.10:FF:000005">
    <property type="entry name" value="Stabilin 2"/>
    <property type="match status" value="2"/>
</dbReference>
<feature type="domain" description="EGF-like" evidence="15">
    <location>
        <begin position="80"/>
        <end position="120"/>
    </location>
</feature>
<keyword evidence="10" id="KW-0325">Glycoprotein</keyword>
<feature type="domain" description="EGF-like" evidence="15">
    <location>
        <begin position="2038"/>
        <end position="2078"/>
    </location>
</feature>
<evidence type="ECO:0000256" key="4">
    <source>
        <dbReference type="ARBA" id="ARBA00022536"/>
    </source>
</evidence>
<evidence type="ECO:0000256" key="13">
    <source>
        <dbReference type="PROSITE-ProRule" id="PRU00323"/>
    </source>
</evidence>
<keyword evidence="6 14" id="KW-1133">Transmembrane helix</keyword>
<dbReference type="Gene3D" id="2.90.20.10">
    <property type="entry name" value="Plasmodium vivax P25 domain"/>
    <property type="match status" value="1"/>
</dbReference>
<dbReference type="SMART" id="SM00181">
    <property type="entry name" value="EGF"/>
    <property type="match status" value="23"/>
</dbReference>
<feature type="domain" description="EGF-like" evidence="15">
    <location>
        <begin position="128"/>
        <end position="165"/>
    </location>
</feature>
<evidence type="ECO:0000256" key="12">
    <source>
        <dbReference type="PROSITE-ProRule" id="PRU00076"/>
    </source>
</evidence>
<feature type="disulfide bond" evidence="12">
    <location>
        <begin position="1944"/>
        <end position="1953"/>
    </location>
</feature>
<dbReference type="InterPro" id="IPR002049">
    <property type="entry name" value="LE_dom"/>
</dbReference>
<dbReference type="GO" id="GO:0005509">
    <property type="term" value="F:calcium ion binding"/>
    <property type="evidence" value="ECO:0007669"/>
    <property type="project" value="InterPro"/>
</dbReference>
<dbReference type="InterPro" id="IPR000742">
    <property type="entry name" value="EGF"/>
</dbReference>
<evidence type="ECO:0000259" key="16">
    <source>
        <dbReference type="PROSITE" id="PS50213"/>
    </source>
</evidence>
<accession>A0A9Q0XIR0</accession>
<feature type="domain" description="EGF-like" evidence="15">
    <location>
        <begin position="1351"/>
        <end position="1390"/>
    </location>
</feature>
<dbReference type="SMART" id="SM00554">
    <property type="entry name" value="FAS1"/>
    <property type="match status" value="5"/>
</dbReference>
<evidence type="ECO:0000256" key="5">
    <source>
        <dbReference type="ARBA" id="ARBA00022692"/>
    </source>
</evidence>
<dbReference type="InterPro" id="IPR016187">
    <property type="entry name" value="CTDL_fold"/>
</dbReference>
<sequence>IKSMRCDRKYTLTQQTPCTSCVLGQRVRCRIGWRKVSSSVGECRYTVKLGENILSLQGCSYTCTKETEEKQCCPKFWGADCYECPGGSDNECSGHGVCSDGITGNGTCVCKENFSGYACQECRDEFHFGPDCKSVCQCQHGICNHGPSGDGSCTCYAGYTGEKCDQEHLACGGTVCEANSLCVMANGKANCQCMPGYRRTGIHCQAQDPCSSSLCSPFAVCKAVGQTKHTCTCKEGYQGDGQLCQVVNPCLNNNGICPDNSTICRFEGAGKYSCPCKSGTTRNRMPSERGQACLPTARCSPHSCHRTAKCEIDPDGMVKCLCQDGEIGDGNACYGTLLTQISRSWLLWQGPVREMGRSQCEQVICNIEKVQRKQKSIYLLGFIFSYKNNSNKITYVQDLCKMLIVPGEHMLNDKRNIKSLWTLSGHELTFEYSAPIVLGFKYSDIPGELYAMRETDLPAANGIIHIINGVRKTPMERLGDSQKTVAEIIASMEIASRFETILENCDLPSILDGPGPFTVFVPSNEAVDKLRDGRLIYLFTKGINKLQELVKHHIYTKAAVQVERLVMMPHLLTMANQILKIRVGEDGRILLGDSEVALNKRDILASNGVIHTLDGIFIPPSIIPILPHRCNEVSHQLVEGSCVDCDALNTSVCPPQSTAVEHGVFPGDCVYIHDPLGLNMLKKGCNKKCNQTTLTPGCCKGFFGHSCTPCPGGFTNPCYGRGNCSDGIRGNGQCRCFEGFKGIACHICSNPNKHGENCDEDCGCVHGICDNRPGSKGVCQPGSCKPGYIGGFCDQINEKCGTSLHCHKNAVCSLNDTARCICQDGYEGDGISCKPIDVCAKPEQGGCSENAVCSSTGPGTATCQCNRGWTGDGKACVAIDDCVTESRGGCHINADCNYIGPGQSSCTCRRGYLGDGYNCSPVDLCTIDNGGCHELAVCVTLSNGENACQCSEGYMGDGVLCYGDVTKELARNYHFSSFYEWVKVREGGNVTVLVPTKEAIQNLTMAEKQFWLEPNMLTYLVRSHFLQGSFTTEQLEKYVGKELPTLNPRAKWTISNSSGVSTFKNHMHNKCFLCKVLLPSVDIPPSAPGLQQQLSTIPSFSKFKELLEQYQLIQQIESSAKYTIFIPGNSSIDEYCQAFNITQLAFVNKVLLNGRFVETRNGMLIEISQVLQVHKNRCSTNTTTVQKSRCAKCDRGIKCPAGSVLAETPGKRDLRHCSYKSELGCYFTCVKVSLVSVCCSGYYGHMCEMCPGKPGNWCSGNGVCQDGIEGNGECQCQEGYHGTACEMCQPGRYGTSCKSGDGYWNHYWCWGEGARALWYTRHGKCNDGLLGDGSCTCEPGFEGVRCDQEIETDLCNHTCDVHANCINASTISRPTCFCSAGYTGNGTYCTEIDPCVVGNGGCSAHADCHKVAPGERTCACKDGYAGDGTVCREIDHCLENNGGCHRFAECVKTGPGLVACNCIPKYSGDGINKCEPIDPCKENNGGCSPLALCLSNHNGNRTCICRLGSGDGFTCRRTIWQEIMAREGAAPFSLYAQVHGFLEVMGSGPYTVFVPHADYRQSSVTFSEWKKKGFIHDLLRYHIVSCQGLQSDDLGSQSYITALSGHQIKVSVKENSVYLNDEAKIIESDITGTNGVLHFIDKALTPYDLKNHSIASNLSEKTITEVAETYGYKIYSRLLQETGLLSLVNNSIHQPFTMLWPTDAAFNSLPTQMQQWLYHKEHRNKLSAYLKGHMIRDLQASASKLTESAPLRTLHGSTISFRCSKTNVGDILVDNGNARIVQRYMQFNVGVAYGVDQLLEPPDLGSRCDEFQTTEALDTVCGICGFERFCPSGSQEMGEIQSCYYQSSLRVIRPSSGHAGRRPYWFREAEWRPMQRYDGIRWSPFRSSLIKGCKRTCLVTRWMPQCCANHYGRDCQVCPGGLEAPCNHRGTCDDGQGGSGHCNCSTAFLGTACEHCAPGRYGPECKECNCTENGICNEGLHGDGFCFCVAGWTGDHCEIQLAAVPQCSPVCHPNAVCRPNNTCECDLHYEGDGLTCTVIDLCGTDNGGCSEHANCTQVGTDVSCSCFPDYEGDGYVCSPIDRCADEGNGGCSEHAICISTGPNARRCECKAGYVGNGLQCLEEAVPPIDRCLEDNGQCHAEAVCTDLHFHDKTVGVFHLQSPKGKYRLSYEEAEASCTAEGATLATLQQLSAAQQMGFHLCLVGWLNNQTAGYPTVYPSKKCGVRHVGIVNYGFRSNVSERWDAYCYRAKDVECACKDGFIGDGYTCIGNLLAVLGHYANFSIYYSMILDYANATQEGADFFDFLFTDMTYKTLFVPLNSGFVDNASLTLNDLRLHVSLSDVYLLSVNLTAGTIIPSQAGFNLSIADSVNNTQPLGSKMINNTLIVEWDILASNGIIHAIESPLVVPLQHRQIDQVVSPVRSPAAVTIGVSTVAIVLLLVAIAGLSYFYLKKMNQRFQFRYFKAELEDEEPSSWEERSPNLVSIPNPIYGADSSIFDPFEDSLRADDFSDTHGILGHY</sequence>
<evidence type="ECO:0000256" key="2">
    <source>
        <dbReference type="ARBA" id="ARBA00004613"/>
    </source>
</evidence>
<feature type="disulfide bond" evidence="12">
    <location>
        <begin position="1359"/>
        <end position="1376"/>
    </location>
</feature>
<dbReference type="GO" id="GO:0007155">
    <property type="term" value="P:cell adhesion"/>
    <property type="evidence" value="ECO:0007669"/>
    <property type="project" value="InterPro"/>
</dbReference>
<feature type="domain" description="EGF-like" evidence="15">
    <location>
        <begin position="1391"/>
        <end position="1432"/>
    </location>
</feature>
<feature type="domain" description="EGF-like" evidence="15">
    <location>
        <begin position="1961"/>
        <end position="1998"/>
    </location>
</feature>
<feature type="non-terminal residue" evidence="18">
    <location>
        <position position="1"/>
    </location>
</feature>
<feature type="domain" description="FAS1" evidence="16">
    <location>
        <begin position="2268"/>
        <end position="2404"/>
    </location>
</feature>
<comment type="subcellular location">
    <subcellularLocation>
        <location evidence="1">Membrane</location>
        <topology evidence="1">Single-pass type I membrane protein</topology>
    </subcellularLocation>
    <subcellularLocation>
        <location evidence="2">Secreted</location>
    </subcellularLocation>
</comment>
<feature type="disulfide bond" evidence="13">
    <location>
        <begin position="2201"/>
        <end position="2222"/>
    </location>
</feature>
<feature type="domain" description="EGF-like" evidence="15">
    <location>
        <begin position="1254"/>
        <end position="1286"/>
    </location>
</feature>
<feature type="domain" description="EGF-like" evidence="15">
    <location>
        <begin position="835"/>
        <end position="877"/>
    </location>
</feature>
<evidence type="ECO:0008006" key="20">
    <source>
        <dbReference type="Google" id="ProtNLM"/>
    </source>
</evidence>
<evidence type="ECO:0000256" key="9">
    <source>
        <dbReference type="ARBA" id="ARBA00023170"/>
    </source>
</evidence>
<gene>
    <name evidence="18" type="ORF">JRQ81_002906</name>
</gene>
<dbReference type="PROSITE" id="PS50963">
    <property type="entry name" value="LINK_2"/>
    <property type="match status" value="1"/>
</dbReference>
<dbReference type="Pfam" id="PF02469">
    <property type="entry name" value="Fasciclin"/>
    <property type="match status" value="4"/>
</dbReference>
<dbReference type="GO" id="GO:0005540">
    <property type="term" value="F:hyaluronic acid binding"/>
    <property type="evidence" value="ECO:0007669"/>
    <property type="project" value="InterPro"/>
</dbReference>
<dbReference type="InterPro" id="IPR016186">
    <property type="entry name" value="C-type_lectin-like/link_sf"/>
</dbReference>
<evidence type="ECO:0000256" key="3">
    <source>
        <dbReference type="ARBA" id="ARBA00022525"/>
    </source>
</evidence>
<evidence type="ECO:0000313" key="18">
    <source>
        <dbReference type="EMBL" id="KAJ7316744.1"/>
    </source>
</evidence>
<evidence type="ECO:0000256" key="6">
    <source>
        <dbReference type="ARBA" id="ARBA00022989"/>
    </source>
</evidence>
<evidence type="ECO:0000256" key="11">
    <source>
        <dbReference type="ARBA" id="ARBA00023292"/>
    </source>
</evidence>
<dbReference type="InterPro" id="IPR001881">
    <property type="entry name" value="EGF-like_Ca-bd_dom"/>
</dbReference>
<feature type="domain" description="FAS1" evidence="16">
    <location>
        <begin position="1087"/>
        <end position="1174"/>
    </location>
</feature>
<feature type="domain" description="EGF-like" evidence="15">
    <location>
        <begin position="167"/>
        <end position="205"/>
    </location>
</feature>
<organism evidence="18 19">
    <name type="scientific">Phrynocephalus forsythii</name>
    <dbReference type="NCBI Taxonomy" id="171643"/>
    <lineage>
        <taxon>Eukaryota</taxon>
        <taxon>Metazoa</taxon>
        <taxon>Chordata</taxon>
        <taxon>Craniata</taxon>
        <taxon>Vertebrata</taxon>
        <taxon>Euteleostomi</taxon>
        <taxon>Lepidosauria</taxon>
        <taxon>Squamata</taxon>
        <taxon>Bifurcata</taxon>
        <taxon>Unidentata</taxon>
        <taxon>Episquamata</taxon>
        <taxon>Toxicofera</taxon>
        <taxon>Iguania</taxon>
        <taxon>Acrodonta</taxon>
        <taxon>Agamidae</taxon>
        <taxon>Agaminae</taxon>
        <taxon>Phrynocephalus</taxon>
    </lineage>
</organism>
<feature type="disulfide bond" evidence="12">
    <location>
        <begin position="1988"/>
        <end position="1997"/>
    </location>
</feature>
<feature type="domain" description="EGF-like" evidence="15">
    <location>
        <begin position="1433"/>
        <end position="1475"/>
    </location>
</feature>
<keyword evidence="3" id="KW-0964">Secreted</keyword>
<keyword evidence="9" id="KW-0675">Receptor</keyword>
<dbReference type="GO" id="GO:0016020">
    <property type="term" value="C:membrane"/>
    <property type="evidence" value="ECO:0007669"/>
    <property type="project" value="UniProtKB-SubCell"/>
</dbReference>